<sequence length="405" mass="44215">MRAIRTALIGVGGFGKVHIRHLVELSGQGLLEVTAFSDINPDVNPEGWQQLLSLGGAPYSDYKTMLDRHPELDLVVIASPIPMHKEMAMYAFSRGIHVMIEKPPAVTIQDLDEMLRAQAGTSSLCQVNFQNTSGAAFRELLRIIQEGQIGDVQHVTGVGLWKRTQAYYDRTPWAGKLIHKGNYVLDGTINNPLAHLLNNCLLVAGSGNAEKSTPLDIQAELYHANAIEGEDTSCLRIRTQSGAIVHFYASLCFDAENIPSITVKGTQGEIVWTYNNTLDIRTNGSQSSSRSFATEDYVHNMYLNTLAAIQDESVVLLSSLQQCRNFVLAVNGAFESSGETHPISDAFLVRRNEGNTVFTGITGIGADVGRAAAEGLLFSELNLPWAVAGQLFSLDGYHKFDLFSS</sequence>
<organism evidence="4 5">
    <name type="scientific">Paenibacillus baimaensis</name>
    <dbReference type="NCBI Taxonomy" id="2982185"/>
    <lineage>
        <taxon>Bacteria</taxon>
        <taxon>Bacillati</taxon>
        <taxon>Bacillota</taxon>
        <taxon>Bacilli</taxon>
        <taxon>Bacillales</taxon>
        <taxon>Paenibacillaceae</taxon>
        <taxon>Paenibacillus</taxon>
    </lineage>
</organism>
<dbReference type="PANTHER" id="PTHR43818">
    <property type="entry name" value="BCDNA.GH03377"/>
    <property type="match status" value="1"/>
</dbReference>
<dbReference type="Gene3D" id="3.40.50.720">
    <property type="entry name" value="NAD(P)-binding Rossmann-like Domain"/>
    <property type="match status" value="1"/>
</dbReference>
<evidence type="ECO:0000256" key="1">
    <source>
        <dbReference type="ARBA" id="ARBA00023002"/>
    </source>
</evidence>
<protein>
    <submittedName>
        <fullName evidence="4">Gfo/Idh/MocA family oxidoreductase</fullName>
    </submittedName>
</protein>
<dbReference type="Pfam" id="PF01408">
    <property type="entry name" value="GFO_IDH_MocA"/>
    <property type="match status" value="1"/>
</dbReference>
<dbReference type="SUPFAM" id="SSF51735">
    <property type="entry name" value="NAD(P)-binding Rossmann-fold domains"/>
    <property type="match status" value="1"/>
</dbReference>
<dbReference type="InterPro" id="IPR036291">
    <property type="entry name" value="NAD(P)-bd_dom_sf"/>
</dbReference>
<name>A0ABT2UNK0_9BACL</name>
<accession>A0ABT2UNK0</accession>
<dbReference type="Pfam" id="PF22725">
    <property type="entry name" value="GFO_IDH_MocA_C3"/>
    <property type="match status" value="1"/>
</dbReference>
<dbReference type="SUPFAM" id="SSF55347">
    <property type="entry name" value="Glyceraldehyde-3-phosphate dehydrogenase-like, C-terminal domain"/>
    <property type="match status" value="1"/>
</dbReference>
<dbReference type="InterPro" id="IPR000683">
    <property type="entry name" value="Gfo/Idh/MocA-like_OxRdtase_N"/>
</dbReference>
<keyword evidence="1" id="KW-0560">Oxidoreductase</keyword>
<evidence type="ECO:0000259" key="2">
    <source>
        <dbReference type="Pfam" id="PF01408"/>
    </source>
</evidence>
<keyword evidence="5" id="KW-1185">Reference proteome</keyword>
<proteinExistence type="predicted"/>
<evidence type="ECO:0000313" key="4">
    <source>
        <dbReference type="EMBL" id="MCU6796228.1"/>
    </source>
</evidence>
<dbReference type="PANTHER" id="PTHR43818:SF11">
    <property type="entry name" value="BCDNA.GH03377"/>
    <property type="match status" value="1"/>
</dbReference>
<feature type="domain" description="Gfo/Idh/MocA-like oxidoreductase N-terminal" evidence="2">
    <location>
        <begin position="4"/>
        <end position="129"/>
    </location>
</feature>
<evidence type="ECO:0000259" key="3">
    <source>
        <dbReference type="Pfam" id="PF22725"/>
    </source>
</evidence>
<gene>
    <name evidence="4" type="ORF">OB236_29310</name>
</gene>
<reference evidence="4 5" key="1">
    <citation type="submission" date="2022-09" db="EMBL/GenBank/DDBJ databases">
        <authorList>
            <person name="Han X.L."/>
            <person name="Wang Q."/>
            <person name="Lu T."/>
        </authorList>
    </citation>
    <scope>NUCLEOTIDE SEQUENCE [LARGE SCALE GENOMIC DNA]</scope>
    <source>
        <strain evidence="4 5">WQ 127069</strain>
    </source>
</reference>
<feature type="domain" description="GFO/IDH/MocA-like oxidoreductase" evidence="3">
    <location>
        <begin position="137"/>
        <end position="270"/>
    </location>
</feature>
<dbReference type="Gene3D" id="3.30.360.10">
    <property type="entry name" value="Dihydrodipicolinate Reductase, domain 2"/>
    <property type="match status" value="1"/>
</dbReference>
<dbReference type="RefSeq" id="WP_262687041.1">
    <property type="nucleotide sequence ID" value="NZ_JAOQIO010000099.1"/>
</dbReference>
<dbReference type="InterPro" id="IPR050463">
    <property type="entry name" value="Gfo/Idh/MocA_oxidrdct_glycsds"/>
</dbReference>
<comment type="caution">
    <text evidence="4">The sequence shown here is derived from an EMBL/GenBank/DDBJ whole genome shotgun (WGS) entry which is preliminary data.</text>
</comment>
<dbReference type="EMBL" id="JAOQIO010000099">
    <property type="protein sequence ID" value="MCU6796228.1"/>
    <property type="molecule type" value="Genomic_DNA"/>
</dbReference>
<evidence type="ECO:0000313" key="5">
    <source>
        <dbReference type="Proteomes" id="UP001652445"/>
    </source>
</evidence>
<dbReference type="InterPro" id="IPR055170">
    <property type="entry name" value="GFO_IDH_MocA-like_dom"/>
</dbReference>
<dbReference type="Proteomes" id="UP001652445">
    <property type="component" value="Unassembled WGS sequence"/>
</dbReference>